<protein>
    <submittedName>
        <fullName evidence="2">Uncharacterized protein YbjT (DUF2867 family)</fullName>
    </submittedName>
</protein>
<evidence type="ECO:0000313" key="2">
    <source>
        <dbReference type="EMBL" id="ROO86642.1"/>
    </source>
</evidence>
<dbReference type="InterPro" id="IPR036291">
    <property type="entry name" value="NAD(P)-bd_dom_sf"/>
</dbReference>
<dbReference type="SUPFAM" id="SSF51735">
    <property type="entry name" value="NAD(P)-binding Rossmann-fold domains"/>
    <property type="match status" value="1"/>
</dbReference>
<dbReference type="Pfam" id="PF13460">
    <property type="entry name" value="NAD_binding_10"/>
    <property type="match status" value="1"/>
</dbReference>
<organism evidence="2 3">
    <name type="scientific">Actinocorallia herbida</name>
    <dbReference type="NCBI Taxonomy" id="58109"/>
    <lineage>
        <taxon>Bacteria</taxon>
        <taxon>Bacillati</taxon>
        <taxon>Actinomycetota</taxon>
        <taxon>Actinomycetes</taxon>
        <taxon>Streptosporangiales</taxon>
        <taxon>Thermomonosporaceae</taxon>
        <taxon>Actinocorallia</taxon>
    </lineage>
</organism>
<dbReference type="AlphaFoldDB" id="A0A3N1CZG3"/>
<dbReference type="EMBL" id="RJKE01000001">
    <property type="protein sequence ID" value="ROO86642.1"/>
    <property type="molecule type" value="Genomic_DNA"/>
</dbReference>
<comment type="caution">
    <text evidence="2">The sequence shown here is derived from an EMBL/GenBank/DDBJ whole genome shotgun (WGS) entry which is preliminary data.</text>
</comment>
<keyword evidence="3" id="KW-1185">Reference proteome</keyword>
<accession>A0A3N1CZG3</accession>
<name>A0A3N1CZG3_9ACTN</name>
<proteinExistence type="predicted"/>
<evidence type="ECO:0000313" key="3">
    <source>
        <dbReference type="Proteomes" id="UP000272400"/>
    </source>
</evidence>
<dbReference type="GO" id="GO:0044877">
    <property type="term" value="F:protein-containing complex binding"/>
    <property type="evidence" value="ECO:0007669"/>
    <property type="project" value="TreeGrafter"/>
</dbReference>
<reference evidence="2 3" key="1">
    <citation type="submission" date="2018-11" db="EMBL/GenBank/DDBJ databases">
        <title>Sequencing the genomes of 1000 actinobacteria strains.</title>
        <authorList>
            <person name="Klenk H.-P."/>
        </authorList>
    </citation>
    <scope>NUCLEOTIDE SEQUENCE [LARGE SCALE GENOMIC DNA]</scope>
    <source>
        <strain evidence="2 3">DSM 44254</strain>
    </source>
</reference>
<dbReference type="Gene3D" id="3.40.50.720">
    <property type="entry name" value="NAD(P)-binding Rossmann-like Domain"/>
    <property type="match status" value="1"/>
</dbReference>
<dbReference type="InterPro" id="IPR016040">
    <property type="entry name" value="NAD(P)-bd_dom"/>
</dbReference>
<dbReference type="PANTHER" id="PTHR12126">
    <property type="entry name" value="NADH-UBIQUINONE OXIDOREDUCTASE 39 KDA SUBUNIT-RELATED"/>
    <property type="match status" value="1"/>
</dbReference>
<sequence length="256" mass="26996">MKAVTRPMKVAVIGGTGLLGAKVVDRLRARGHEAVAVAPGPDAYPLTGAGLRAALDGARVVVDVIGHPGADAKEVLALCTAATRNVLAVAEAAGVSHHVALSMVGVGRIPGDGWFRAKVAQEGLIRRSPVPHSIVRATQFFESTPDVADTATEGRTVRVAPVPCQPVAVDDVAAELCRTVEGEPLDEPVEVAGPERFRLDQLVARALSARDDPRLVVTDPYARYFGAPARGRGLIPDAGRARITPTRFESWLRLPH</sequence>
<dbReference type="PANTHER" id="PTHR12126:SF11">
    <property type="entry name" value="NADH DEHYDROGENASE [UBIQUINONE] 1 ALPHA SUBCOMPLEX SUBUNIT 9, MITOCHONDRIAL"/>
    <property type="match status" value="1"/>
</dbReference>
<feature type="domain" description="NAD(P)-binding" evidence="1">
    <location>
        <begin position="14"/>
        <end position="163"/>
    </location>
</feature>
<gene>
    <name evidence="2" type="ORF">EDD29_4217</name>
</gene>
<dbReference type="InterPro" id="IPR051207">
    <property type="entry name" value="ComplexI_NDUFA9_subunit"/>
</dbReference>
<dbReference type="Proteomes" id="UP000272400">
    <property type="component" value="Unassembled WGS sequence"/>
</dbReference>
<evidence type="ECO:0000259" key="1">
    <source>
        <dbReference type="Pfam" id="PF13460"/>
    </source>
</evidence>